<evidence type="ECO:0000256" key="2">
    <source>
        <dbReference type="ARBA" id="ARBA00004443"/>
    </source>
</evidence>
<keyword evidence="13" id="KW-0443">Lipid metabolism</keyword>
<evidence type="ECO:0000256" key="11">
    <source>
        <dbReference type="ARBA" id="ARBA00022792"/>
    </source>
</evidence>
<evidence type="ECO:0000256" key="6">
    <source>
        <dbReference type="ARBA" id="ARBA00012487"/>
    </source>
</evidence>
<evidence type="ECO:0000313" key="20">
    <source>
        <dbReference type="Proteomes" id="UP000054408"/>
    </source>
</evidence>
<dbReference type="GO" id="GO:0016024">
    <property type="term" value="P:CDP-diacylglycerol biosynthetic process"/>
    <property type="evidence" value="ECO:0007669"/>
    <property type="project" value="UniProtKB-UniPathway"/>
</dbReference>
<evidence type="ECO:0000256" key="1">
    <source>
        <dbReference type="ARBA" id="ARBA00001946"/>
    </source>
</evidence>
<dbReference type="EMBL" id="GL349464">
    <property type="protein sequence ID" value="KNC51080.1"/>
    <property type="molecule type" value="Genomic_DNA"/>
</dbReference>
<keyword evidence="20" id="KW-1185">Reference proteome</keyword>
<keyword evidence="12" id="KW-0460">Magnesium</keyword>
<organism evidence="19 20">
    <name type="scientific">Thecamonas trahens ATCC 50062</name>
    <dbReference type="NCBI Taxonomy" id="461836"/>
    <lineage>
        <taxon>Eukaryota</taxon>
        <taxon>Apusozoa</taxon>
        <taxon>Apusomonadida</taxon>
        <taxon>Apusomonadidae</taxon>
        <taxon>Thecamonas</taxon>
    </lineage>
</organism>
<evidence type="ECO:0000256" key="18">
    <source>
        <dbReference type="ARBA" id="ARBA00029893"/>
    </source>
</evidence>
<proteinExistence type="inferred from homology"/>
<comment type="cofactor">
    <cofactor evidence="1">
        <name>Mg(2+)</name>
        <dbReference type="ChEBI" id="CHEBI:18420"/>
    </cofactor>
</comment>
<name>A0A0L0DFX9_THETB</name>
<comment type="subcellular location">
    <subcellularLocation>
        <location evidence="2">Mitochondrion inner membrane</location>
        <topology evidence="2">Peripheral membrane protein</topology>
        <orientation evidence="2">Matrix side</orientation>
    </subcellularLocation>
</comment>
<evidence type="ECO:0000256" key="7">
    <source>
        <dbReference type="ARBA" id="ARBA00018337"/>
    </source>
</evidence>
<dbReference type="Proteomes" id="UP000054408">
    <property type="component" value="Unassembled WGS sequence"/>
</dbReference>
<dbReference type="GO" id="GO:0032049">
    <property type="term" value="P:cardiolipin biosynthetic process"/>
    <property type="evidence" value="ECO:0007669"/>
    <property type="project" value="InterPro"/>
</dbReference>
<evidence type="ECO:0000256" key="16">
    <source>
        <dbReference type="ARBA" id="ARBA00023209"/>
    </source>
</evidence>
<sequence>MARQHATRTWERMARLEQADGQERQVELEAVVAALPSGQAAFAYGSGAFRQRGYAADEQPMLDVVMVVDDAVAWHAEALADPQLAMHYGGVRALGPRALAAVQRWGMGVYYNPYVELAGRKVKYGVVEAAALVDDLTSWSHLYLAGRLHKPVAWIGVEPLPIELTAAVDANVDAALRASWIMLGAAPASDSLPATRIYEAIASLSYMGDPRFAVGAETPSKVPNIVAGNRDGFDALYGPRLDASPLFERSADGGWELAPQRELPRLPSAVARALPSGSAGLTPGGLASPATAATLASAIRGIVGGSAAKVQIAKGVVTAGVFGSIRYALEKLAKGGGGECNATLGRLCSPGSSVAHFATV</sequence>
<evidence type="ECO:0000256" key="8">
    <source>
        <dbReference type="ARBA" id="ARBA00022516"/>
    </source>
</evidence>
<evidence type="ECO:0000256" key="9">
    <source>
        <dbReference type="ARBA" id="ARBA00022679"/>
    </source>
</evidence>
<evidence type="ECO:0000256" key="17">
    <source>
        <dbReference type="ARBA" id="ARBA00023264"/>
    </source>
</evidence>
<dbReference type="OrthoDB" id="341477at2759"/>
<evidence type="ECO:0000256" key="14">
    <source>
        <dbReference type="ARBA" id="ARBA00023128"/>
    </source>
</evidence>
<gene>
    <name evidence="19" type="ORF">AMSG_07069</name>
</gene>
<keyword evidence="14" id="KW-0496">Mitochondrion</keyword>
<dbReference type="PANTHER" id="PTHR13619">
    <property type="entry name" value="PHOSPHATIDATE CYTIDYLYLTRANSFERASE, MITOCHONDRIAL"/>
    <property type="match status" value="1"/>
</dbReference>
<dbReference type="GO" id="GO:0004605">
    <property type="term" value="F:phosphatidate cytidylyltransferase activity"/>
    <property type="evidence" value="ECO:0007669"/>
    <property type="project" value="UniProtKB-EC"/>
</dbReference>
<dbReference type="RefSeq" id="XP_013756536.1">
    <property type="nucleotide sequence ID" value="XM_013901082.1"/>
</dbReference>
<dbReference type="UniPathway" id="UPA00557">
    <property type="reaction ID" value="UER00614"/>
</dbReference>
<evidence type="ECO:0000256" key="13">
    <source>
        <dbReference type="ARBA" id="ARBA00023098"/>
    </source>
</evidence>
<dbReference type="PANTHER" id="PTHR13619:SF0">
    <property type="entry name" value="PHOSPHATIDATE CYTIDYLYLTRANSFERASE, MITOCHONDRIAL"/>
    <property type="match status" value="1"/>
</dbReference>
<evidence type="ECO:0000256" key="3">
    <source>
        <dbReference type="ARBA" id="ARBA00005119"/>
    </source>
</evidence>
<evidence type="ECO:0000256" key="10">
    <source>
        <dbReference type="ARBA" id="ARBA00022695"/>
    </source>
</evidence>
<dbReference type="eggNOG" id="KOG2986">
    <property type="taxonomic scope" value="Eukaryota"/>
</dbReference>
<comment type="pathway">
    <text evidence="4">Lipid metabolism.</text>
</comment>
<keyword evidence="17" id="KW-1208">Phospholipid metabolism</keyword>
<dbReference type="AlphaFoldDB" id="A0A0L0DFX9"/>
<reference evidence="19 20" key="1">
    <citation type="submission" date="2010-05" db="EMBL/GenBank/DDBJ databases">
        <title>The Genome Sequence of Thecamonas trahens ATCC 50062.</title>
        <authorList>
            <consortium name="The Broad Institute Genome Sequencing Platform"/>
            <person name="Russ C."/>
            <person name="Cuomo C."/>
            <person name="Shea T."/>
            <person name="Young S.K."/>
            <person name="Zeng Q."/>
            <person name="Koehrsen M."/>
            <person name="Haas B."/>
            <person name="Borodovsky M."/>
            <person name="Guigo R."/>
            <person name="Alvarado L."/>
            <person name="Berlin A."/>
            <person name="Bochicchio J."/>
            <person name="Borenstein D."/>
            <person name="Chapman S."/>
            <person name="Chen Z."/>
            <person name="Freedman E."/>
            <person name="Gellesch M."/>
            <person name="Goldberg J."/>
            <person name="Griggs A."/>
            <person name="Gujja S."/>
            <person name="Heilman E."/>
            <person name="Heiman D."/>
            <person name="Hepburn T."/>
            <person name="Howarth C."/>
            <person name="Jen D."/>
            <person name="Larson L."/>
            <person name="Mehta T."/>
            <person name="Park D."/>
            <person name="Pearson M."/>
            <person name="Roberts A."/>
            <person name="Saif S."/>
            <person name="Shenoy N."/>
            <person name="Sisk P."/>
            <person name="Stolte C."/>
            <person name="Sykes S."/>
            <person name="Thomson T."/>
            <person name="Walk T."/>
            <person name="White J."/>
            <person name="Yandava C."/>
            <person name="Burger G."/>
            <person name="Gray M.W."/>
            <person name="Holland P.W.H."/>
            <person name="King N."/>
            <person name="Lang F.B.F."/>
            <person name="Roger A.J."/>
            <person name="Ruiz-Trillo I."/>
            <person name="Lander E."/>
            <person name="Nusbaum C."/>
        </authorList>
    </citation>
    <scope>NUCLEOTIDE SEQUENCE [LARGE SCALE GENOMIC DNA]</scope>
    <source>
        <strain evidence="19 20">ATCC 50062</strain>
    </source>
</reference>
<evidence type="ECO:0000256" key="4">
    <source>
        <dbReference type="ARBA" id="ARBA00005189"/>
    </source>
</evidence>
<accession>A0A0L0DFX9</accession>
<dbReference type="InterPro" id="IPR015222">
    <property type="entry name" value="Tam41"/>
</dbReference>
<evidence type="ECO:0000256" key="15">
    <source>
        <dbReference type="ARBA" id="ARBA00023136"/>
    </source>
</evidence>
<protein>
    <recommendedName>
        <fullName evidence="7">Phosphatidate cytidylyltransferase, mitochondrial</fullName>
        <ecNumber evidence="6">2.7.7.41</ecNumber>
    </recommendedName>
    <alternativeName>
        <fullName evidence="18">CDP-diacylglycerol synthase</fullName>
    </alternativeName>
</protein>
<keyword evidence="11" id="KW-0999">Mitochondrion inner membrane</keyword>
<keyword evidence="9" id="KW-0808">Transferase</keyword>
<dbReference type="EC" id="2.7.7.41" evidence="6"/>
<keyword evidence="8" id="KW-0444">Lipid biosynthesis</keyword>
<evidence type="ECO:0000256" key="5">
    <source>
        <dbReference type="ARBA" id="ARBA00005458"/>
    </source>
</evidence>
<comment type="similarity">
    <text evidence="5">Belongs to the TAM41 family.</text>
</comment>
<dbReference type="STRING" id="461836.A0A0L0DFX9"/>
<keyword evidence="16" id="KW-0594">Phospholipid biosynthesis</keyword>
<keyword evidence="10" id="KW-0548">Nucleotidyltransferase</keyword>
<evidence type="ECO:0000313" key="19">
    <source>
        <dbReference type="EMBL" id="KNC51080.1"/>
    </source>
</evidence>
<evidence type="ECO:0000256" key="12">
    <source>
        <dbReference type="ARBA" id="ARBA00022842"/>
    </source>
</evidence>
<comment type="pathway">
    <text evidence="3">Phospholipid metabolism; CDP-diacylglycerol biosynthesis; CDP-diacylglycerol from sn-glycerol 3-phosphate: step 3/3.</text>
</comment>
<keyword evidence="15" id="KW-0472">Membrane</keyword>
<dbReference type="GO" id="GO:0005743">
    <property type="term" value="C:mitochondrial inner membrane"/>
    <property type="evidence" value="ECO:0007669"/>
    <property type="project" value="UniProtKB-SubCell"/>
</dbReference>
<dbReference type="OMA" id="SHHYASW"/>
<dbReference type="Pfam" id="PF09139">
    <property type="entry name" value="Tam41_Mmp37"/>
    <property type="match status" value="1"/>
</dbReference>
<dbReference type="GeneID" id="25566086"/>